<organism evidence="1 2">
    <name type="scientific">Sclerotinia borealis (strain F-4128)</name>
    <dbReference type="NCBI Taxonomy" id="1432307"/>
    <lineage>
        <taxon>Eukaryota</taxon>
        <taxon>Fungi</taxon>
        <taxon>Dikarya</taxon>
        <taxon>Ascomycota</taxon>
        <taxon>Pezizomycotina</taxon>
        <taxon>Leotiomycetes</taxon>
        <taxon>Helotiales</taxon>
        <taxon>Sclerotiniaceae</taxon>
        <taxon>Sclerotinia</taxon>
    </lineage>
</organism>
<proteinExistence type="predicted"/>
<name>W9CX78_SCLBF</name>
<gene>
    <name evidence="1" type="ORF">SBOR_0407</name>
</gene>
<dbReference type="HOGENOM" id="CLU_2360958_0_0_1"/>
<dbReference type="AlphaFoldDB" id="W9CX78"/>
<sequence length="96" mass="10656">MSTASDYDGLINGSRDPRIEFGFRVPFVYILGLDHRTQNADGQQCVLLQGKAKTLWNFCGDIPGSTARRTLAFAKSSVYWACDEDTHGEQPEWGGI</sequence>
<comment type="caution">
    <text evidence="1">The sequence shown here is derived from an EMBL/GenBank/DDBJ whole genome shotgun (WGS) entry which is preliminary data.</text>
</comment>
<keyword evidence="2" id="KW-1185">Reference proteome</keyword>
<dbReference type="EMBL" id="AYSA01000018">
    <property type="protein sequence ID" value="ESZ99200.1"/>
    <property type="molecule type" value="Genomic_DNA"/>
</dbReference>
<accession>W9CX78</accession>
<evidence type="ECO:0000313" key="1">
    <source>
        <dbReference type="EMBL" id="ESZ99200.1"/>
    </source>
</evidence>
<evidence type="ECO:0000313" key="2">
    <source>
        <dbReference type="Proteomes" id="UP000019487"/>
    </source>
</evidence>
<dbReference type="Proteomes" id="UP000019487">
    <property type="component" value="Unassembled WGS sequence"/>
</dbReference>
<reference evidence="1 2" key="1">
    <citation type="journal article" date="2014" name="Genome Announc.">
        <title>Draft genome sequence of Sclerotinia borealis, a psychrophilic plant pathogenic fungus.</title>
        <authorList>
            <person name="Mardanov A.V."/>
            <person name="Beletsky A.V."/>
            <person name="Kadnikov V.V."/>
            <person name="Ignatov A.N."/>
            <person name="Ravin N.V."/>
        </authorList>
    </citation>
    <scope>NUCLEOTIDE SEQUENCE [LARGE SCALE GENOMIC DNA]</scope>
    <source>
        <strain evidence="2">F-4157</strain>
    </source>
</reference>
<protein>
    <submittedName>
        <fullName evidence="1">Uncharacterized protein</fullName>
    </submittedName>
</protein>